<dbReference type="PANTHER" id="PTHR23113:SF363">
    <property type="entry name" value="PROTEIN SON OF SEVENLESS"/>
    <property type="match status" value="1"/>
</dbReference>
<evidence type="ECO:0000256" key="3">
    <source>
        <dbReference type="SAM" id="MobiDB-lite"/>
    </source>
</evidence>
<dbReference type="Gene3D" id="1.20.870.10">
    <property type="entry name" value="Son of sevenless (SoS) protein Chain: S domain 1"/>
    <property type="match status" value="1"/>
</dbReference>
<dbReference type="Proteomes" id="UP000716291">
    <property type="component" value="Unassembled WGS sequence"/>
</dbReference>
<evidence type="ECO:0000256" key="2">
    <source>
        <dbReference type="PROSITE-ProRule" id="PRU00168"/>
    </source>
</evidence>
<dbReference type="PROSITE" id="PS00720">
    <property type="entry name" value="RASGEF"/>
    <property type="match status" value="1"/>
</dbReference>
<dbReference type="InterPro" id="IPR023578">
    <property type="entry name" value="Ras_GEF_dom_sf"/>
</dbReference>
<dbReference type="AlphaFoldDB" id="A0A9P7BXC2"/>
<proteinExistence type="predicted"/>
<reference evidence="6" key="1">
    <citation type="journal article" date="2020" name="Microb. Genom.">
        <title>Genetic diversity of clinical and environmental Mucorales isolates obtained from an investigation of mucormycosis cases among solid organ transplant recipients.</title>
        <authorList>
            <person name="Nguyen M.H."/>
            <person name="Kaul D."/>
            <person name="Muto C."/>
            <person name="Cheng S.J."/>
            <person name="Richter R.A."/>
            <person name="Bruno V.M."/>
            <person name="Liu G."/>
            <person name="Beyhan S."/>
            <person name="Sundermann A.J."/>
            <person name="Mounaud S."/>
            <person name="Pasculle A.W."/>
            <person name="Nierman W.C."/>
            <person name="Driscoll E."/>
            <person name="Cumbie R."/>
            <person name="Clancy C.J."/>
            <person name="Dupont C.L."/>
        </authorList>
    </citation>
    <scope>NUCLEOTIDE SEQUENCE</scope>
    <source>
        <strain evidence="6">GL11</strain>
    </source>
</reference>
<dbReference type="InterPro" id="IPR036964">
    <property type="entry name" value="RASGEF_cat_dom_sf"/>
</dbReference>
<evidence type="ECO:0000259" key="4">
    <source>
        <dbReference type="PROSITE" id="PS50009"/>
    </source>
</evidence>
<name>A0A9P7BXC2_RHIOR</name>
<dbReference type="GO" id="GO:0005886">
    <property type="term" value="C:plasma membrane"/>
    <property type="evidence" value="ECO:0007669"/>
    <property type="project" value="TreeGrafter"/>
</dbReference>
<comment type="caution">
    <text evidence="6">The sequence shown here is derived from an EMBL/GenBank/DDBJ whole genome shotgun (WGS) entry which is preliminary data.</text>
</comment>
<evidence type="ECO:0000313" key="7">
    <source>
        <dbReference type="Proteomes" id="UP000716291"/>
    </source>
</evidence>
<keyword evidence="7" id="KW-1185">Reference proteome</keyword>
<dbReference type="SUPFAM" id="SSF48366">
    <property type="entry name" value="Ras GEF"/>
    <property type="match status" value="1"/>
</dbReference>
<sequence>MERAALATVFGVREYTESKIFWNHDTTSTIEPTKPTETLCSLPSIPKVSEFGDIWQETNTNALEKQDKMPSDLSSYPTIIFDIIKSDDAPFISWQKVLKNQQHETKKRSRWSTELFLKRQEQVLKEEPQKEIEAATIEKLVEKLTSSLDYAFMTDFFLIYRIFLTPIQLIKYLILRYKWSLEKEEEERYIARIRTFVVIRHWLLNYFLHDFVPDKELRVILTKFLNEMSLNPIVRQSQRDQRIIQTLKRVVQRLKKIYYTSSSQVQVIEPPPPTFEQERVKAKIKDSLSKSTLRQRFHGIHVDARHGANTAIRDQRTAPVLVIGSPRYNLSFHSSTPNYQKYLHNRSISSLPTHMPNHDEEEDDGDKTSCTSFESYLTPGNSDVEQDEKETIEEESNQELNEIDISHDRPPSATSLPLQQQKKFEDARKTHSFYNAQLAIQIVTTPSSESMSSLLEYPTNDCFQPRIDMLKRQEDNKKELMYIDRMNKPLPALIVDSSPEPSIQSDSSFNYPSSSEQWKMSVKNRHSDKSLKSRIVEVDIPLNHITSVPTSSLKPVYQSILLNYPTSFIAEKFCLIEKNILLEINWEELVDVRWTKMPASQCIQYEFPKDSRLEENSSNTEHSIPLPGIYSRTKRMKQQQEREQDGSERGIEKAIHRFNAVCQWVSSEIVQTNPIEARVKLIEKFIRLAKKCKKYCNFSTLIQILLGLQSSSVSRLTKTWSMVNKREMRTLRRLSTFTSPTKNWKHLRDSMTQVAEEHGESPTEIQVEKLGKSTMTIKLPFGGCIPFLGIYLSDLVFNSELPSYLAPSYKPNNYYNQIEATVLSQPLVNFRKHRITASIIKKVLIFQGLAKRYPFIRSANDVLYSTCLHVVSLDTNEIQEQSHQIEP</sequence>
<dbReference type="GO" id="GO:0005085">
    <property type="term" value="F:guanyl-nucleotide exchange factor activity"/>
    <property type="evidence" value="ECO:0007669"/>
    <property type="project" value="UniProtKB-KW"/>
</dbReference>
<dbReference type="OrthoDB" id="10254377at2759"/>
<feature type="compositionally biased region" description="Acidic residues" evidence="3">
    <location>
        <begin position="384"/>
        <end position="397"/>
    </location>
</feature>
<feature type="domain" description="N-terminal Ras-GEF" evidence="5">
    <location>
        <begin position="128"/>
        <end position="251"/>
    </location>
</feature>
<dbReference type="InterPro" id="IPR019804">
    <property type="entry name" value="Ras_G-nucl-exch_fac_CS"/>
</dbReference>
<dbReference type="PANTHER" id="PTHR23113">
    <property type="entry name" value="GUANINE NUCLEOTIDE EXCHANGE FACTOR"/>
    <property type="match status" value="1"/>
</dbReference>
<dbReference type="PROSITE" id="PS50009">
    <property type="entry name" value="RASGEF_CAT"/>
    <property type="match status" value="1"/>
</dbReference>
<dbReference type="Pfam" id="PF00617">
    <property type="entry name" value="RasGEF"/>
    <property type="match status" value="1"/>
</dbReference>
<feature type="compositionally biased region" description="Polar residues" evidence="3">
    <location>
        <begin position="368"/>
        <end position="383"/>
    </location>
</feature>
<dbReference type="InterPro" id="IPR001895">
    <property type="entry name" value="RASGEF_cat_dom"/>
</dbReference>
<dbReference type="GO" id="GO:0007265">
    <property type="term" value="P:Ras protein signal transduction"/>
    <property type="evidence" value="ECO:0007669"/>
    <property type="project" value="TreeGrafter"/>
</dbReference>
<keyword evidence="1 2" id="KW-0344">Guanine-nucleotide releasing factor</keyword>
<feature type="region of interest" description="Disordered" evidence="3">
    <location>
        <begin position="349"/>
        <end position="424"/>
    </location>
</feature>
<evidence type="ECO:0000313" key="6">
    <source>
        <dbReference type="EMBL" id="KAG1314543.1"/>
    </source>
</evidence>
<dbReference type="SMART" id="SM00229">
    <property type="entry name" value="RasGEFN"/>
    <property type="match status" value="1"/>
</dbReference>
<dbReference type="InterPro" id="IPR008937">
    <property type="entry name" value="Ras-like_GEF"/>
</dbReference>
<evidence type="ECO:0008006" key="8">
    <source>
        <dbReference type="Google" id="ProtNLM"/>
    </source>
</evidence>
<feature type="domain" description="Ras-GEF" evidence="4">
    <location>
        <begin position="565"/>
        <end position="887"/>
    </location>
</feature>
<feature type="compositionally biased region" description="Polar residues" evidence="3">
    <location>
        <begin position="412"/>
        <end position="421"/>
    </location>
</feature>
<dbReference type="PROSITE" id="PS50212">
    <property type="entry name" value="RASGEF_NTER"/>
    <property type="match status" value="1"/>
</dbReference>
<dbReference type="SMART" id="SM00147">
    <property type="entry name" value="RasGEF"/>
    <property type="match status" value="1"/>
</dbReference>
<gene>
    <name evidence="6" type="ORF">G6F64_001379</name>
</gene>
<dbReference type="InterPro" id="IPR000651">
    <property type="entry name" value="Ras-like_Gua-exchang_fac_N"/>
</dbReference>
<protein>
    <recommendedName>
        <fullName evidence="8">Ras GEF</fullName>
    </recommendedName>
</protein>
<evidence type="ECO:0000256" key="1">
    <source>
        <dbReference type="ARBA" id="ARBA00022658"/>
    </source>
</evidence>
<evidence type="ECO:0000259" key="5">
    <source>
        <dbReference type="PROSITE" id="PS50212"/>
    </source>
</evidence>
<dbReference type="Gene3D" id="1.10.840.10">
    <property type="entry name" value="Ras guanine-nucleotide exchange factors catalytic domain"/>
    <property type="match status" value="1"/>
</dbReference>
<organism evidence="6 7">
    <name type="scientific">Rhizopus oryzae</name>
    <name type="common">Mucormycosis agent</name>
    <name type="synonym">Rhizopus arrhizus var. delemar</name>
    <dbReference type="NCBI Taxonomy" id="64495"/>
    <lineage>
        <taxon>Eukaryota</taxon>
        <taxon>Fungi</taxon>
        <taxon>Fungi incertae sedis</taxon>
        <taxon>Mucoromycota</taxon>
        <taxon>Mucoromycotina</taxon>
        <taxon>Mucoromycetes</taxon>
        <taxon>Mucorales</taxon>
        <taxon>Mucorineae</taxon>
        <taxon>Rhizopodaceae</taxon>
        <taxon>Rhizopus</taxon>
    </lineage>
</organism>
<dbReference type="EMBL" id="JAANQT010000103">
    <property type="protein sequence ID" value="KAG1314543.1"/>
    <property type="molecule type" value="Genomic_DNA"/>
</dbReference>
<dbReference type="CDD" id="cd06224">
    <property type="entry name" value="REM"/>
    <property type="match status" value="1"/>
</dbReference>
<accession>A0A9P7BXC2</accession>
<dbReference type="Pfam" id="PF00618">
    <property type="entry name" value="RasGEF_N"/>
    <property type="match status" value="1"/>
</dbReference>